<gene>
    <name evidence="2" type="ORF">QYF61_017777</name>
</gene>
<evidence type="ECO:0000256" key="1">
    <source>
        <dbReference type="SAM" id="MobiDB-lite"/>
    </source>
</evidence>
<accession>A0AAN7MVS8</accession>
<dbReference type="AlphaFoldDB" id="A0AAN7MVS8"/>
<name>A0AAN7MVS8_MYCAM</name>
<organism evidence="2 3">
    <name type="scientific">Mycteria americana</name>
    <name type="common">Wood stork</name>
    <dbReference type="NCBI Taxonomy" id="33587"/>
    <lineage>
        <taxon>Eukaryota</taxon>
        <taxon>Metazoa</taxon>
        <taxon>Chordata</taxon>
        <taxon>Craniata</taxon>
        <taxon>Vertebrata</taxon>
        <taxon>Euteleostomi</taxon>
        <taxon>Archelosauria</taxon>
        <taxon>Archosauria</taxon>
        <taxon>Dinosauria</taxon>
        <taxon>Saurischia</taxon>
        <taxon>Theropoda</taxon>
        <taxon>Coelurosauria</taxon>
        <taxon>Aves</taxon>
        <taxon>Neognathae</taxon>
        <taxon>Neoaves</taxon>
        <taxon>Aequornithes</taxon>
        <taxon>Ciconiiformes</taxon>
        <taxon>Ciconiidae</taxon>
        <taxon>Mycteria</taxon>
    </lineage>
</organism>
<protein>
    <submittedName>
        <fullName evidence="2">Uncharacterized protein</fullName>
    </submittedName>
</protein>
<proteinExistence type="predicted"/>
<reference evidence="2 3" key="1">
    <citation type="journal article" date="2023" name="J. Hered.">
        <title>Chromosome-level genome of the wood stork (Mycteria americana) provides insight into avian chromosome evolution.</title>
        <authorList>
            <person name="Flamio R. Jr."/>
            <person name="Ramstad K.M."/>
        </authorList>
    </citation>
    <scope>NUCLEOTIDE SEQUENCE [LARGE SCALE GENOMIC DNA]</scope>
    <source>
        <strain evidence="2">JAX WOST 10</strain>
    </source>
</reference>
<keyword evidence="3" id="KW-1185">Reference proteome</keyword>
<dbReference type="Proteomes" id="UP001333110">
    <property type="component" value="Unassembled WGS sequence"/>
</dbReference>
<evidence type="ECO:0000313" key="3">
    <source>
        <dbReference type="Proteomes" id="UP001333110"/>
    </source>
</evidence>
<feature type="region of interest" description="Disordered" evidence="1">
    <location>
        <begin position="196"/>
        <end position="253"/>
    </location>
</feature>
<sequence length="253" mass="28219">MAHSCFSTSEDHTSLVDKAGRKLATWLQRLLTKIRIYFIHDKDKQLLKEVLWSGPQYVHPHVKNWGQSKRVKTKARSTCVIGKEANVKTCSQAHSHGSTYLSSHITSLKFRKLHSSSTKHHRLATYRHIECGRDKEGDNIQLESPLLQSVMVASHPLIDLLLESLKFEVTVNTDTGTAAAPDNSVTSTVVTPVPPETDDVVQPGNQPVSVSVAPIHKKKSWKEDERAGPSQGEEEEELINKTETTRSLSLSEL</sequence>
<evidence type="ECO:0000313" key="2">
    <source>
        <dbReference type="EMBL" id="KAK4814364.1"/>
    </source>
</evidence>
<dbReference type="EMBL" id="JAUNZN010000011">
    <property type="protein sequence ID" value="KAK4814364.1"/>
    <property type="molecule type" value="Genomic_DNA"/>
</dbReference>
<comment type="caution">
    <text evidence="2">The sequence shown here is derived from an EMBL/GenBank/DDBJ whole genome shotgun (WGS) entry which is preliminary data.</text>
</comment>